<dbReference type="Proteomes" id="UP001224392">
    <property type="component" value="Unassembled WGS sequence"/>
</dbReference>
<evidence type="ECO:0000313" key="1">
    <source>
        <dbReference type="EMBL" id="GMG88343.1"/>
    </source>
</evidence>
<dbReference type="InterPro" id="IPR037175">
    <property type="entry name" value="KFase_sf"/>
</dbReference>
<dbReference type="PANTHER" id="PTHR31118:SF12">
    <property type="entry name" value="CYCLASE-LIKE PROTEIN 2"/>
    <property type="match status" value="1"/>
</dbReference>
<gene>
    <name evidence="1" type="ORF">MNKW57_26640</name>
</gene>
<evidence type="ECO:0000313" key="2">
    <source>
        <dbReference type="Proteomes" id="UP001224392"/>
    </source>
</evidence>
<sequence length="268" mass="29573">MLRETIRFALLVSPLCVFAQQLDRPGEWIDLTHPFNSDSIYWPTSPEFRKSTIAEGHTDGGWYYTAYEFSTAEHGGTHLDAPVHFAEGRHTTDQIPITRLTGPAVVIRVGDRAAGNRDYLISVADIRAWEKKHGRIATGAIVLFDTGSAPLYGDKVAYMGTDRRGKAAVDALHFPGLHPDAARFLADERDIDAVGLDTPSIDYGQSKDFMAHRILFEKNIPAFENLANLDKLPDKGAYVIALPMKIEGGSGGPLRIVAFLNHQTTDKK</sequence>
<dbReference type="Pfam" id="PF04199">
    <property type="entry name" value="Cyclase"/>
    <property type="match status" value="1"/>
</dbReference>
<dbReference type="SUPFAM" id="SSF102198">
    <property type="entry name" value="Putative cyclase"/>
    <property type="match status" value="1"/>
</dbReference>
<keyword evidence="2" id="KW-1185">Reference proteome</keyword>
<dbReference type="PANTHER" id="PTHR31118">
    <property type="entry name" value="CYCLASE-LIKE PROTEIN 2"/>
    <property type="match status" value="1"/>
</dbReference>
<organism evidence="1 2">
    <name type="scientific">Biformimicrobium ophioploci</name>
    <dbReference type="NCBI Taxonomy" id="3036711"/>
    <lineage>
        <taxon>Bacteria</taxon>
        <taxon>Pseudomonadati</taxon>
        <taxon>Pseudomonadota</taxon>
        <taxon>Gammaproteobacteria</taxon>
        <taxon>Cellvibrionales</taxon>
        <taxon>Microbulbiferaceae</taxon>
        <taxon>Biformimicrobium</taxon>
    </lineage>
</organism>
<proteinExistence type="predicted"/>
<protein>
    <submittedName>
        <fullName evidence="1">Cyclase family protein</fullName>
    </submittedName>
</protein>
<reference evidence="1 2" key="1">
    <citation type="submission" date="2023-04" db="EMBL/GenBank/DDBJ databases">
        <title>Marinobulbifer ophiurae gen. nov., sp. Nov., isolate from tissue of brittle star Ophioplocus japonicus.</title>
        <authorList>
            <person name="Kawano K."/>
            <person name="Sawayama S."/>
            <person name="Nakagawa S."/>
        </authorList>
    </citation>
    <scope>NUCLEOTIDE SEQUENCE [LARGE SCALE GENOMIC DNA]</scope>
    <source>
        <strain evidence="1 2">NKW57</strain>
    </source>
</reference>
<dbReference type="EMBL" id="BSYJ01000006">
    <property type="protein sequence ID" value="GMG88343.1"/>
    <property type="molecule type" value="Genomic_DNA"/>
</dbReference>
<name>A0ABQ6M1Z1_9GAMM</name>
<comment type="caution">
    <text evidence="1">The sequence shown here is derived from an EMBL/GenBank/DDBJ whole genome shotgun (WGS) entry which is preliminary data.</text>
</comment>
<accession>A0ABQ6M1Z1</accession>
<dbReference type="Gene3D" id="3.50.30.50">
    <property type="entry name" value="Putative cyclase"/>
    <property type="match status" value="1"/>
</dbReference>
<dbReference type="RefSeq" id="WP_285764957.1">
    <property type="nucleotide sequence ID" value="NZ_BSYJ01000006.1"/>
</dbReference>
<dbReference type="InterPro" id="IPR007325">
    <property type="entry name" value="KFase/CYL"/>
</dbReference>